<evidence type="ECO:0000256" key="1">
    <source>
        <dbReference type="SAM" id="MobiDB-lite"/>
    </source>
</evidence>
<evidence type="ECO:0000313" key="3">
    <source>
        <dbReference type="Proteomes" id="UP000077671"/>
    </source>
</evidence>
<protein>
    <submittedName>
        <fullName evidence="2">Uncharacterized protein</fullName>
    </submittedName>
</protein>
<dbReference type="Proteomes" id="UP000077671">
    <property type="component" value="Unassembled WGS sequence"/>
</dbReference>
<proteinExistence type="predicted"/>
<name>A0A8T8SEP5_9BASI</name>
<reference evidence="2" key="2">
    <citation type="journal article" date="2019" name="IMA Fungus">
        <title>Genome sequencing and comparison of five Tilletia species to identify candidate genes for the detection of regulated species infecting wheat.</title>
        <authorList>
            <person name="Nguyen H.D.T."/>
            <person name="Sultana T."/>
            <person name="Kesanakurti P."/>
            <person name="Hambleton S."/>
        </authorList>
    </citation>
    <scope>NUCLEOTIDE SEQUENCE</scope>
    <source>
        <strain evidence="2">DAOMC 238032</strain>
    </source>
</reference>
<dbReference type="AlphaFoldDB" id="A0A8T8SEP5"/>
<dbReference type="EMBL" id="LWDD02003029">
    <property type="protein sequence ID" value="KAE8238241.1"/>
    <property type="molecule type" value="Genomic_DNA"/>
</dbReference>
<reference evidence="2" key="1">
    <citation type="submission" date="2016-04" db="EMBL/GenBank/DDBJ databases">
        <authorList>
            <person name="Nguyen H.D."/>
            <person name="Kesanakurti P."/>
            <person name="Cullis J."/>
            <person name="Levesque C.A."/>
            <person name="Hambleton S."/>
        </authorList>
    </citation>
    <scope>NUCLEOTIDE SEQUENCE</scope>
    <source>
        <strain evidence="2">DAOMC 238032</strain>
    </source>
</reference>
<feature type="compositionally biased region" description="Basic and acidic residues" evidence="1">
    <location>
        <begin position="120"/>
        <end position="135"/>
    </location>
</feature>
<evidence type="ECO:0000313" key="2">
    <source>
        <dbReference type="EMBL" id="KAE8238241.1"/>
    </source>
</evidence>
<feature type="region of interest" description="Disordered" evidence="1">
    <location>
        <begin position="69"/>
        <end position="219"/>
    </location>
</feature>
<feature type="compositionally biased region" description="Acidic residues" evidence="1">
    <location>
        <begin position="136"/>
        <end position="169"/>
    </location>
</feature>
<organism evidence="2 3">
    <name type="scientific">Tilletia caries</name>
    <name type="common">wheat bunt fungus</name>
    <dbReference type="NCBI Taxonomy" id="13290"/>
    <lineage>
        <taxon>Eukaryota</taxon>
        <taxon>Fungi</taxon>
        <taxon>Dikarya</taxon>
        <taxon>Basidiomycota</taxon>
        <taxon>Ustilaginomycotina</taxon>
        <taxon>Exobasidiomycetes</taxon>
        <taxon>Tilletiales</taxon>
        <taxon>Tilletiaceae</taxon>
        <taxon>Tilletia</taxon>
    </lineage>
</organism>
<feature type="compositionally biased region" description="Polar residues" evidence="1">
    <location>
        <begin position="106"/>
        <end position="117"/>
    </location>
</feature>
<feature type="non-terminal residue" evidence="2">
    <location>
        <position position="1"/>
    </location>
</feature>
<accession>A0A8T8SEP5</accession>
<feature type="compositionally biased region" description="Basic residues" evidence="1">
    <location>
        <begin position="192"/>
        <end position="207"/>
    </location>
</feature>
<comment type="caution">
    <text evidence="2">The sequence shown here is derived from an EMBL/GenBank/DDBJ whole genome shotgun (WGS) entry which is preliminary data.</text>
</comment>
<gene>
    <name evidence="2" type="ORF">A4X03_0g8893</name>
</gene>
<sequence>HSGFRVPPELCPEPLGIPANPFRGLLRALPYFPRIIHASNRHLAEALQFCENYDEYVAFIEEHRVEEEAQQAESLLGSVGPPPPPPKQRITVKRQPTEAQAGIFFRTQSPRQKNPPNSEICHKQYGRDNEGQNSEKEEDFSEDDGDEEEEGDDDDDEEEDEEDESEEEDSLRTPKRATGKAGAVGGSTSVKGKGKAVAKKPKSKGVKKNTSYITKRGRTSGVKLTPLTAQEKSEFDALGSQTSRLIQAPKKKAMLSKAA</sequence>